<protein>
    <submittedName>
        <fullName evidence="1">Uncharacterized protein</fullName>
    </submittedName>
</protein>
<organism evidence="1 2">
    <name type="scientific">Petrolisthes cinctipes</name>
    <name type="common">Flat porcelain crab</name>
    <dbReference type="NCBI Taxonomy" id="88211"/>
    <lineage>
        <taxon>Eukaryota</taxon>
        <taxon>Metazoa</taxon>
        <taxon>Ecdysozoa</taxon>
        <taxon>Arthropoda</taxon>
        <taxon>Crustacea</taxon>
        <taxon>Multicrustacea</taxon>
        <taxon>Malacostraca</taxon>
        <taxon>Eumalacostraca</taxon>
        <taxon>Eucarida</taxon>
        <taxon>Decapoda</taxon>
        <taxon>Pleocyemata</taxon>
        <taxon>Anomura</taxon>
        <taxon>Galatheoidea</taxon>
        <taxon>Porcellanidae</taxon>
        <taxon>Petrolisthes</taxon>
    </lineage>
</organism>
<dbReference type="AlphaFoldDB" id="A0AAE1G8B0"/>
<keyword evidence="2" id="KW-1185">Reference proteome</keyword>
<proteinExistence type="predicted"/>
<reference evidence="1" key="1">
    <citation type="submission" date="2023-10" db="EMBL/GenBank/DDBJ databases">
        <title>Genome assemblies of two species of porcelain crab, Petrolisthes cinctipes and Petrolisthes manimaculis (Anomura: Porcellanidae).</title>
        <authorList>
            <person name="Angst P."/>
        </authorList>
    </citation>
    <scope>NUCLEOTIDE SEQUENCE</scope>
    <source>
        <strain evidence="1">PB745_01</strain>
        <tissue evidence="1">Gill</tissue>
    </source>
</reference>
<sequence length="128" mass="14106">MVPSSPSPFSIPSTLLLSYCPSSPSSSDLCFSILISPTPLVLPPTYLPPLPASTSPPPPFPSTSHPHISPHHSPFLRHIFPSFQHRLSSSSHTLLTARHSTGIVLFASWDRIFYLGRFGYGFYVNLYI</sequence>
<name>A0AAE1G8B0_PETCI</name>
<accession>A0AAE1G8B0</accession>
<comment type="caution">
    <text evidence="1">The sequence shown here is derived from an EMBL/GenBank/DDBJ whole genome shotgun (WGS) entry which is preliminary data.</text>
</comment>
<evidence type="ECO:0000313" key="2">
    <source>
        <dbReference type="Proteomes" id="UP001286313"/>
    </source>
</evidence>
<dbReference type="EMBL" id="JAWQEG010000648">
    <property type="protein sequence ID" value="KAK3887120.1"/>
    <property type="molecule type" value="Genomic_DNA"/>
</dbReference>
<evidence type="ECO:0000313" key="1">
    <source>
        <dbReference type="EMBL" id="KAK3887120.1"/>
    </source>
</evidence>
<gene>
    <name evidence="1" type="ORF">Pcinc_008763</name>
</gene>
<dbReference type="Proteomes" id="UP001286313">
    <property type="component" value="Unassembled WGS sequence"/>
</dbReference>